<keyword evidence="4" id="KW-0539">Nucleus</keyword>
<comment type="caution">
    <text evidence="7">The sequence shown here is derived from an EMBL/GenBank/DDBJ whole genome shotgun (WGS) entry which is preliminary data.</text>
</comment>
<dbReference type="PANTHER" id="PTHR31636">
    <property type="entry name" value="OSJNBA0084A10.13 PROTEIN-RELATED"/>
    <property type="match status" value="1"/>
</dbReference>
<evidence type="ECO:0000256" key="5">
    <source>
        <dbReference type="PROSITE-ProRule" id="PRU01191"/>
    </source>
</evidence>
<comment type="similarity">
    <text evidence="5">Belongs to the GRAS family.</text>
</comment>
<evidence type="ECO:0000313" key="8">
    <source>
        <dbReference type="Proteomes" id="UP000516437"/>
    </source>
</evidence>
<proteinExistence type="inferred from homology"/>
<feature type="region of interest" description="SAW" evidence="5">
    <location>
        <begin position="679"/>
        <end position="754"/>
    </location>
</feature>
<dbReference type="EMBL" id="RXIC02000020">
    <property type="protein sequence ID" value="KAB1224122.1"/>
    <property type="molecule type" value="Genomic_DNA"/>
</dbReference>
<keyword evidence="2" id="KW-0805">Transcription regulation</keyword>
<dbReference type="InterPro" id="IPR005202">
    <property type="entry name" value="TF_GRAS"/>
</dbReference>
<feature type="region of interest" description="Leucine repeat II (LRII)" evidence="5">
    <location>
        <begin position="541"/>
        <end position="573"/>
    </location>
</feature>
<evidence type="ECO:0000256" key="3">
    <source>
        <dbReference type="ARBA" id="ARBA00023163"/>
    </source>
</evidence>
<feature type="region of interest" description="Disordered" evidence="6">
    <location>
        <begin position="273"/>
        <end position="295"/>
    </location>
</feature>
<feature type="region of interest" description="Disordered" evidence="6">
    <location>
        <begin position="349"/>
        <end position="376"/>
    </location>
</feature>
<comment type="subcellular location">
    <subcellularLocation>
        <location evidence="1">Nucleus</location>
    </subcellularLocation>
</comment>
<reference evidence="7 8" key="1">
    <citation type="journal article" date="2019" name="Plant Biotechnol. J.">
        <title>The red bayberry genome and genetic basis of sex determination.</title>
        <authorList>
            <person name="Jia H.M."/>
            <person name="Jia H.J."/>
            <person name="Cai Q.L."/>
            <person name="Wang Y."/>
            <person name="Zhao H.B."/>
            <person name="Yang W.F."/>
            <person name="Wang G.Y."/>
            <person name="Li Y.H."/>
            <person name="Zhan D.L."/>
            <person name="Shen Y.T."/>
            <person name="Niu Q.F."/>
            <person name="Chang L."/>
            <person name="Qiu J."/>
            <person name="Zhao L."/>
            <person name="Xie H.B."/>
            <person name="Fu W.Y."/>
            <person name="Jin J."/>
            <person name="Li X.W."/>
            <person name="Jiao Y."/>
            <person name="Zhou C.C."/>
            <person name="Tu T."/>
            <person name="Chai C.Y."/>
            <person name="Gao J.L."/>
            <person name="Fan L.J."/>
            <person name="van de Weg E."/>
            <person name="Wang J.Y."/>
            <person name="Gao Z.S."/>
        </authorList>
    </citation>
    <scope>NUCLEOTIDE SEQUENCE [LARGE SCALE GENOMIC DNA]</scope>
    <source>
        <tissue evidence="7">Leaves</tissue>
    </source>
</reference>
<accession>A0A6A1WFS1</accession>
<feature type="region of interest" description="Leucine repeat I (LRI)" evidence="5">
    <location>
        <begin position="381"/>
        <end position="441"/>
    </location>
</feature>
<evidence type="ECO:0000256" key="6">
    <source>
        <dbReference type="SAM" id="MobiDB-lite"/>
    </source>
</evidence>
<feature type="region of interest" description="VHIID" evidence="5">
    <location>
        <begin position="460"/>
        <end position="525"/>
    </location>
</feature>
<evidence type="ECO:0000256" key="2">
    <source>
        <dbReference type="ARBA" id="ARBA00023015"/>
    </source>
</evidence>
<keyword evidence="3" id="KW-0804">Transcription</keyword>
<dbReference type="GO" id="GO:0005634">
    <property type="term" value="C:nucleus"/>
    <property type="evidence" value="ECO:0007669"/>
    <property type="project" value="UniProtKB-SubCell"/>
</dbReference>
<dbReference type="OrthoDB" id="47276at2759"/>
<evidence type="ECO:0000313" key="7">
    <source>
        <dbReference type="EMBL" id="KAB1224122.1"/>
    </source>
</evidence>
<evidence type="ECO:0000256" key="4">
    <source>
        <dbReference type="ARBA" id="ARBA00023242"/>
    </source>
</evidence>
<organism evidence="7 8">
    <name type="scientific">Morella rubra</name>
    <name type="common">Chinese bayberry</name>
    <dbReference type="NCBI Taxonomy" id="262757"/>
    <lineage>
        <taxon>Eukaryota</taxon>
        <taxon>Viridiplantae</taxon>
        <taxon>Streptophyta</taxon>
        <taxon>Embryophyta</taxon>
        <taxon>Tracheophyta</taxon>
        <taxon>Spermatophyta</taxon>
        <taxon>Magnoliopsida</taxon>
        <taxon>eudicotyledons</taxon>
        <taxon>Gunneridae</taxon>
        <taxon>Pentapetalae</taxon>
        <taxon>rosids</taxon>
        <taxon>fabids</taxon>
        <taxon>Fagales</taxon>
        <taxon>Myricaceae</taxon>
        <taxon>Morella</taxon>
    </lineage>
</organism>
<evidence type="ECO:0000256" key="1">
    <source>
        <dbReference type="ARBA" id="ARBA00004123"/>
    </source>
</evidence>
<gene>
    <name evidence="7" type="ORF">CJ030_MR2G023232</name>
</gene>
<dbReference type="Pfam" id="PF03514">
    <property type="entry name" value="GRAS"/>
    <property type="match status" value="1"/>
</dbReference>
<dbReference type="PROSITE" id="PS50985">
    <property type="entry name" value="GRAS"/>
    <property type="match status" value="1"/>
</dbReference>
<comment type="caution">
    <text evidence="5">Lacks conserved residue(s) required for the propagation of feature annotation.</text>
</comment>
<dbReference type="Proteomes" id="UP000516437">
    <property type="component" value="Chromosome 2"/>
</dbReference>
<keyword evidence="8" id="KW-1185">Reference proteome</keyword>
<name>A0A6A1WFS1_9ROSI</name>
<feature type="short sequence motif" description="VHIID" evidence="5">
    <location>
        <begin position="491"/>
        <end position="495"/>
    </location>
</feature>
<feature type="region of interest" description="Disordered" evidence="6">
    <location>
        <begin position="49"/>
        <end position="74"/>
    </location>
</feature>
<sequence>MTRDQRLRGFSVSTNGIQVDNQSFSAISNQNLVAGPRFENAVLDHPFSGFHYAQPDQTPSHMAPRPSEAHGDDSLEDCDFSDAVLGFITQILMEEDIEDKTCMLQDSLELQAAEKSFYELLGKNYPPSPVHSTHVINGNGESPDDNHYVNCSSYAGSTNISSCFGDDTLIQNQGDYTSQLQSLPFYTISHSSYNSSNSVISSLDGLVDSPSSTLQVPDSSCESQSIWQFRKGVEEASKFLPCGSGLFLNLEANELLFQKPKEEVEVEKKDDLNYMPAGSRGKKHPYPYGEDGDAEDERSRKIAAVYIESTLRSKLFDVVLLCSQGEGLQRLADLREAFQDRLSKRVLQNGLNKTVPRNGQSKGSNGGRGRGKKQSGTKDMVDLRTLLIHCAQAVAADDQRSANELLKQIRQHASPYGDGNQRLAICFAESLEARLAGTGSQIYKGLVSKRTSAADLLKAYQLYLAACPFRKISNFVSNRTIMNAVEKATRLHVIDFGILYGFQWPTLIQRLSWRPGGPPKIRITGIELPQAGFRPAERVEETGRRLANYAESFNVPFEFHAIAKKWETIQLEELKIDKDDFLVVNCMYRGSNLHDEAVLVDSPRDIVLNLIRKINPNIFVHGIVNGAFNAPFFVTRFREALFHYSAQFDMLETIVPREEWERMILEKEIFGREALNVVACEGWERVERPETYKQWQVRTLRAGFAQLPLYRDVVDMARDKVRSSYHKDFVIDEDSRWLLQGWKGRIIYAISCWKPAQRT</sequence>
<protein>
    <submittedName>
        <fullName evidence="7">Scarecrow-like protein 9</fullName>
    </submittedName>
</protein>
<dbReference type="AlphaFoldDB" id="A0A6A1WFS1"/>